<dbReference type="SUPFAM" id="SSF81296">
    <property type="entry name" value="E set domains"/>
    <property type="match status" value="1"/>
</dbReference>
<dbReference type="FunFam" id="2.60.40.10:FF:000278">
    <property type="entry name" value="Protein-glutamine gamma-glutamyltransferase 2"/>
    <property type="match status" value="1"/>
</dbReference>
<dbReference type="Ensembl" id="ENSELUT00000052243.2">
    <property type="protein sequence ID" value="ENSELUP00000047480.2"/>
    <property type="gene ID" value="ENSELUG00000015408.3"/>
</dbReference>
<dbReference type="CTD" id="559691"/>
<evidence type="ECO:0000256" key="29">
    <source>
        <dbReference type="ARBA" id="ARBA00041650"/>
    </source>
</evidence>
<comment type="catalytic activity">
    <reaction evidence="40">
        <text>L-glutaminyl-[protein] + dopamine = 5-dopaminyl-L-glutamyl-[protein] + NH4(+)</text>
        <dbReference type="Rhea" id="RHEA:66556"/>
        <dbReference type="Rhea" id="RHEA-COMP:10207"/>
        <dbReference type="Rhea" id="RHEA-COMP:17053"/>
        <dbReference type="ChEBI" id="CHEBI:28938"/>
        <dbReference type="ChEBI" id="CHEBI:30011"/>
        <dbReference type="ChEBI" id="CHEBI:59905"/>
        <dbReference type="ChEBI" id="CHEBI:167175"/>
    </reaction>
    <physiologicalReaction direction="left-to-right" evidence="40">
        <dbReference type="Rhea" id="RHEA:66557"/>
    </physiologicalReaction>
</comment>
<dbReference type="Pfam" id="PF00868">
    <property type="entry name" value="Transglut_N"/>
    <property type="match status" value="1"/>
</dbReference>
<comment type="catalytic activity">
    <reaction evidence="37">
        <text>L-glutaminyl-[protein] + H2O = L-glutamyl-[protein] + NH4(+)</text>
        <dbReference type="Rhea" id="RHEA:16441"/>
        <dbReference type="Rhea" id="RHEA-COMP:10207"/>
        <dbReference type="Rhea" id="RHEA-COMP:10208"/>
        <dbReference type="ChEBI" id="CHEBI:15377"/>
        <dbReference type="ChEBI" id="CHEBI:28938"/>
        <dbReference type="ChEBI" id="CHEBI:29973"/>
        <dbReference type="ChEBI" id="CHEBI:30011"/>
        <dbReference type="EC" id="3.5.1.44"/>
    </reaction>
    <physiologicalReaction direction="left-to-right" evidence="37">
        <dbReference type="Rhea" id="RHEA:16442"/>
    </physiologicalReaction>
</comment>
<evidence type="ECO:0000256" key="9">
    <source>
        <dbReference type="ARBA" id="ARBA00022475"/>
    </source>
</evidence>
<dbReference type="PANTHER" id="PTHR11590:SF6">
    <property type="entry name" value="PROTEIN-GLUTAMINE GAMMA-GLUTAMYLTRANSFERASE 2"/>
    <property type="match status" value="1"/>
</dbReference>
<evidence type="ECO:0000256" key="27">
    <source>
        <dbReference type="ARBA" id="ARBA00039019"/>
    </source>
</evidence>
<dbReference type="InterPro" id="IPR008958">
    <property type="entry name" value="Transglutaminase_C"/>
</dbReference>
<feature type="active site" evidence="41">
    <location>
        <position position="361"/>
    </location>
</feature>
<dbReference type="Bgee" id="ENSELUG00000015408">
    <property type="expression patterns" value="Expressed in camera-type eye and 8 other cell types or tissues"/>
</dbReference>
<keyword evidence="15 42" id="KW-0479">Metal-binding</keyword>
<evidence type="ECO:0000256" key="25">
    <source>
        <dbReference type="ARBA" id="ARBA00036377"/>
    </source>
</evidence>
<dbReference type="InterPro" id="IPR050779">
    <property type="entry name" value="Transglutaminase"/>
</dbReference>
<evidence type="ECO:0000256" key="16">
    <source>
        <dbReference type="ARBA" id="ARBA00022741"/>
    </source>
</evidence>
<dbReference type="PROSITE" id="PS00547">
    <property type="entry name" value="TRANSGLUTAMINASES"/>
    <property type="match status" value="1"/>
</dbReference>
<keyword evidence="11" id="KW-0964">Secreted</keyword>
<dbReference type="FunFam" id="3.90.260.10:FF:000001">
    <property type="entry name" value="Protein-glutamine gamma-glutamyltransferase 2"/>
    <property type="match status" value="1"/>
</dbReference>
<comment type="catalytic activity">
    <reaction evidence="25">
        <text>L-glutaminyl-[protein] + serotonin = 5-serotonyl-L-glutamyl-[protein] + NH4(+)</text>
        <dbReference type="Rhea" id="RHEA:66552"/>
        <dbReference type="Rhea" id="RHEA-COMP:10207"/>
        <dbReference type="Rhea" id="RHEA-COMP:17052"/>
        <dbReference type="ChEBI" id="CHEBI:28938"/>
        <dbReference type="ChEBI" id="CHEBI:30011"/>
        <dbReference type="ChEBI" id="CHEBI:167174"/>
        <dbReference type="ChEBI" id="CHEBI:350546"/>
    </reaction>
    <physiologicalReaction direction="left-to-right" evidence="25">
        <dbReference type="Rhea" id="RHEA:66553"/>
    </physiologicalReaction>
</comment>
<evidence type="ECO:0000256" key="32">
    <source>
        <dbReference type="ARBA" id="ARBA00042105"/>
    </source>
</evidence>
<keyword evidence="9" id="KW-1003">Cell membrane</keyword>
<dbReference type="Gene3D" id="3.90.260.10">
    <property type="entry name" value="Transglutaminase-like"/>
    <property type="match status" value="1"/>
</dbReference>
<organism evidence="44 45">
    <name type="scientific">Esox lucius</name>
    <name type="common">Northern pike</name>
    <dbReference type="NCBI Taxonomy" id="8010"/>
    <lineage>
        <taxon>Eukaryota</taxon>
        <taxon>Metazoa</taxon>
        <taxon>Chordata</taxon>
        <taxon>Craniata</taxon>
        <taxon>Vertebrata</taxon>
        <taxon>Euteleostomi</taxon>
        <taxon>Actinopterygii</taxon>
        <taxon>Neopterygii</taxon>
        <taxon>Teleostei</taxon>
        <taxon>Protacanthopterygii</taxon>
        <taxon>Esociformes</taxon>
        <taxon>Esocidae</taxon>
        <taxon>Esox</taxon>
    </lineage>
</organism>
<dbReference type="EC" id="2.3.2.13" evidence="24"/>
<dbReference type="InterPro" id="IPR013783">
    <property type="entry name" value="Ig-like_fold"/>
</dbReference>
<evidence type="ECO:0000256" key="35">
    <source>
        <dbReference type="ARBA" id="ARBA00043104"/>
    </source>
</evidence>
<keyword evidence="20" id="KW-0342">GTP-binding</keyword>
<dbReference type="EC" id="3.5.1.44" evidence="27"/>
<evidence type="ECO:0000259" key="43">
    <source>
        <dbReference type="SMART" id="SM00460"/>
    </source>
</evidence>
<dbReference type="AlphaFoldDB" id="A0A6Q2X2B6"/>
<evidence type="ECO:0000256" key="3">
    <source>
        <dbReference type="ARBA" id="ARBA00004236"/>
    </source>
</evidence>
<dbReference type="GO" id="GO:0005634">
    <property type="term" value="C:nucleus"/>
    <property type="evidence" value="ECO:0007669"/>
    <property type="project" value="UniProtKB-SubCell"/>
</dbReference>
<dbReference type="GO" id="GO:0046872">
    <property type="term" value="F:metal ion binding"/>
    <property type="evidence" value="ECO:0007669"/>
    <property type="project" value="UniProtKB-KW"/>
</dbReference>
<comment type="similarity">
    <text evidence="7">Belongs to the transglutaminase superfamily. Transglutaminase family.</text>
</comment>
<evidence type="ECO:0000256" key="33">
    <source>
        <dbReference type="ARBA" id="ARBA00042239"/>
    </source>
</evidence>
<evidence type="ECO:0000256" key="37">
    <source>
        <dbReference type="ARBA" id="ARBA00047868"/>
    </source>
</evidence>
<evidence type="ECO:0000256" key="20">
    <source>
        <dbReference type="ARBA" id="ARBA00023134"/>
    </source>
</evidence>
<feature type="domain" description="Transglutaminase-like" evidence="43">
    <location>
        <begin position="271"/>
        <end position="364"/>
    </location>
</feature>
<reference evidence="44" key="2">
    <citation type="submission" date="2020-02" db="EMBL/GenBank/DDBJ databases">
        <title>Esox lucius (northern pike) genome, fEsoLuc1, primary haplotype.</title>
        <authorList>
            <person name="Myers G."/>
            <person name="Karagic N."/>
            <person name="Meyer A."/>
            <person name="Pippel M."/>
            <person name="Reichard M."/>
            <person name="Winkler S."/>
            <person name="Tracey A."/>
            <person name="Sims Y."/>
            <person name="Howe K."/>
            <person name="Rhie A."/>
            <person name="Formenti G."/>
            <person name="Durbin R."/>
            <person name="Fedrigo O."/>
            <person name="Jarvis E.D."/>
        </authorList>
    </citation>
    <scope>NUCLEOTIDE SEQUENCE [LARGE SCALE GENOMIC DNA]</scope>
</reference>
<name>A0A6Q2X2B6_ESOLU</name>
<dbReference type="RefSeq" id="XP_010879001.2">
    <property type="nucleotide sequence ID" value="XM_010880699.3"/>
</dbReference>
<keyword evidence="8" id="KW-0158">Chromosome</keyword>
<feature type="active site" evidence="41">
    <location>
        <position position="336"/>
    </location>
</feature>
<dbReference type="InterPro" id="IPR036985">
    <property type="entry name" value="Transglutaminase-like_sf"/>
</dbReference>
<dbReference type="FunFam" id="2.60.40.10:FF:000090">
    <property type="entry name" value="Protein-glutamine gamma-glutamyltransferase 2"/>
    <property type="match status" value="1"/>
</dbReference>
<evidence type="ECO:0000256" key="40">
    <source>
        <dbReference type="ARBA" id="ARBA00048365"/>
    </source>
</evidence>
<dbReference type="GO" id="GO:0005739">
    <property type="term" value="C:mitochondrion"/>
    <property type="evidence" value="ECO:0007669"/>
    <property type="project" value="UniProtKB-SubCell"/>
</dbReference>
<evidence type="ECO:0000313" key="45">
    <source>
        <dbReference type="Proteomes" id="UP000265140"/>
    </source>
</evidence>
<dbReference type="GO" id="GO:0005886">
    <property type="term" value="C:plasma membrane"/>
    <property type="evidence" value="ECO:0007669"/>
    <property type="project" value="UniProtKB-SubCell"/>
</dbReference>
<keyword evidence="19" id="KW-0496">Mitochondrion</keyword>
<dbReference type="Pfam" id="PF01841">
    <property type="entry name" value="Transglut_core"/>
    <property type="match status" value="1"/>
</dbReference>
<evidence type="ECO:0000256" key="23">
    <source>
        <dbReference type="ARBA" id="ARBA00023315"/>
    </source>
</evidence>
<dbReference type="InterPro" id="IPR036238">
    <property type="entry name" value="Transglutaminase_C_sf"/>
</dbReference>
<dbReference type="GO" id="GO:0006508">
    <property type="term" value="P:proteolysis"/>
    <property type="evidence" value="ECO:0007669"/>
    <property type="project" value="UniProtKB-KW"/>
</dbReference>
<keyword evidence="17" id="KW-0378">Hydrolase</keyword>
<evidence type="ECO:0000256" key="28">
    <source>
        <dbReference type="ARBA" id="ARBA00040561"/>
    </source>
</evidence>
<dbReference type="GO" id="GO:0003810">
    <property type="term" value="F:protein-glutamine gamma-glutamyltransferase activity"/>
    <property type="evidence" value="ECO:0007669"/>
    <property type="project" value="UniProtKB-EC"/>
</dbReference>
<dbReference type="OrthoDB" id="437511at2759"/>
<keyword evidence="13" id="KW-0645">Protease</keyword>
<dbReference type="InterPro" id="IPR002931">
    <property type="entry name" value="Transglutaminase-like"/>
</dbReference>
<dbReference type="InParanoid" id="A0A6Q2X2B6"/>
<evidence type="ECO:0000256" key="24">
    <source>
        <dbReference type="ARBA" id="ARBA00024222"/>
    </source>
</evidence>
<evidence type="ECO:0000256" key="42">
    <source>
        <dbReference type="PIRSR" id="PIRSR000459-2"/>
    </source>
</evidence>
<feature type="binding site" evidence="42">
    <location>
        <position position="450"/>
    </location>
    <ligand>
        <name>Ca(2+)</name>
        <dbReference type="ChEBI" id="CHEBI:29108"/>
    </ligand>
</feature>
<dbReference type="SUPFAM" id="SSF54001">
    <property type="entry name" value="Cysteine proteinases"/>
    <property type="match status" value="1"/>
</dbReference>
<evidence type="ECO:0000256" key="4">
    <source>
        <dbReference type="ARBA" id="ARBA00004286"/>
    </source>
</evidence>
<evidence type="ECO:0000256" key="22">
    <source>
        <dbReference type="ARBA" id="ARBA00023242"/>
    </source>
</evidence>
<evidence type="ECO:0000256" key="18">
    <source>
        <dbReference type="ARBA" id="ARBA00022837"/>
    </source>
</evidence>
<evidence type="ECO:0000256" key="12">
    <source>
        <dbReference type="ARBA" id="ARBA00022530"/>
    </source>
</evidence>
<reference evidence="44" key="3">
    <citation type="submission" date="2025-08" db="UniProtKB">
        <authorList>
            <consortium name="Ensembl"/>
        </authorList>
    </citation>
    <scope>IDENTIFICATION</scope>
</reference>
<dbReference type="SMART" id="SM00460">
    <property type="entry name" value="TGc"/>
    <property type="match status" value="1"/>
</dbReference>
<dbReference type="GO" id="GO:0005525">
    <property type="term" value="F:GTP binding"/>
    <property type="evidence" value="ECO:0007669"/>
    <property type="project" value="UniProtKB-KW"/>
</dbReference>
<evidence type="ECO:0000256" key="14">
    <source>
        <dbReference type="ARBA" id="ARBA00022679"/>
    </source>
</evidence>
<keyword evidence="18 42" id="KW-0106">Calcium</keyword>
<feature type="binding site" evidence="42">
    <location>
        <position position="455"/>
    </location>
    <ligand>
        <name>Ca(2+)</name>
        <dbReference type="ChEBI" id="CHEBI:29108"/>
    </ligand>
</feature>
<evidence type="ECO:0000256" key="21">
    <source>
        <dbReference type="ARBA" id="ARBA00023136"/>
    </source>
</evidence>
<evidence type="ECO:0000256" key="8">
    <source>
        <dbReference type="ARBA" id="ARBA00022454"/>
    </source>
</evidence>
<dbReference type="GO" id="GO:0008233">
    <property type="term" value="F:peptidase activity"/>
    <property type="evidence" value="ECO:0007669"/>
    <property type="project" value="UniProtKB-KW"/>
</dbReference>
<feature type="binding site" evidence="42">
    <location>
        <position position="401"/>
    </location>
    <ligand>
        <name>Ca(2+)</name>
        <dbReference type="ChEBI" id="CHEBI:29108"/>
    </ligand>
</feature>
<comment type="cofactor">
    <cofactor evidence="42">
        <name>Ca(2+)</name>
        <dbReference type="ChEBI" id="CHEBI:29108"/>
    </cofactor>
    <text evidence="42">Binds 1 Ca(2+) ion per subunit.</text>
</comment>
<dbReference type="Proteomes" id="UP000265140">
    <property type="component" value="Chromosome 17"/>
</dbReference>
<dbReference type="GeneID" id="105016687"/>
<evidence type="ECO:0000256" key="26">
    <source>
        <dbReference type="ARBA" id="ARBA00036876"/>
    </source>
</evidence>
<keyword evidence="21" id="KW-0472">Membrane</keyword>
<dbReference type="PIRSF" id="PIRSF000459">
    <property type="entry name" value="TGM_EBP42"/>
    <property type="match status" value="1"/>
</dbReference>
<keyword evidence="16" id="KW-0547">Nucleotide-binding</keyword>
<dbReference type="Gene3D" id="2.60.40.10">
    <property type="entry name" value="Immunoglobulins"/>
    <property type="match status" value="3"/>
</dbReference>
<dbReference type="Pfam" id="PF00927">
    <property type="entry name" value="Transglut_C"/>
    <property type="match status" value="2"/>
</dbReference>
<evidence type="ECO:0000313" key="44">
    <source>
        <dbReference type="Ensembl" id="ENSELUP00000047480.2"/>
    </source>
</evidence>
<evidence type="ECO:0000256" key="41">
    <source>
        <dbReference type="PIRSR" id="PIRSR000459-1"/>
    </source>
</evidence>
<evidence type="ECO:0000256" key="10">
    <source>
        <dbReference type="ARBA" id="ARBA00022490"/>
    </source>
</evidence>
<comment type="catalytic activity">
    <reaction evidence="39">
        <text>L-glutaminyl-[protein] + (R)-noradrenaline = 5-(R)-noradrenalinyl-L-glutamyl-[protein] + NH4(+)</text>
        <dbReference type="Rhea" id="RHEA:66560"/>
        <dbReference type="Rhea" id="RHEA-COMP:10207"/>
        <dbReference type="Rhea" id="RHEA-COMP:17054"/>
        <dbReference type="ChEBI" id="CHEBI:28938"/>
        <dbReference type="ChEBI" id="CHEBI:30011"/>
        <dbReference type="ChEBI" id="CHEBI:72587"/>
        <dbReference type="ChEBI" id="CHEBI:167178"/>
    </reaction>
    <physiologicalReaction direction="left-to-right" evidence="39">
        <dbReference type="Rhea" id="RHEA:66561"/>
    </physiologicalReaction>
</comment>
<evidence type="ECO:0000256" key="19">
    <source>
        <dbReference type="ARBA" id="ARBA00023128"/>
    </source>
</evidence>
<dbReference type="PANTHER" id="PTHR11590">
    <property type="entry name" value="PROTEIN-GLUTAMINE GAMMA-GLUTAMYLTRANSFERASE"/>
    <property type="match status" value="1"/>
</dbReference>
<comment type="subcellular location">
    <subcellularLocation>
        <location evidence="3">Cell membrane</location>
    </subcellularLocation>
    <subcellularLocation>
        <location evidence="4">Chromosome</location>
    </subcellularLocation>
    <subcellularLocation>
        <location evidence="6">Cytoplasm</location>
        <location evidence="6">Cytosol</location>
    </subcellularLocation>
    <subcellularLocation>
        <location evidence="2">Mitochondrion</location>
    </subcellularLocation>
    <subcellularLocation>
        <location evidence="1">Nucleus</location>
    </subcellularLocation>
    <subcellularLocation>
        <location evidence="5">Secreted</location>
        <location evidence="5">Extracellular space</location>
        <location evidence="5">Extracellular matrix</location>
    </subcellularLocation>
</comment>
<evidence type="ECO:0000256" key="38">
    <source>
        <dbReference type="ARBA" id="ARBA00047876"/>
    </source>
</evidence>
<evidence type="ECO:0000256" key="13">
    <source>
        <dbReference type="ARBA" id="ARBA00022670"/>
    </source>
</evidence>
<dbReference type="OMA" id="RVKDCVL"/>
<dbReference type="GO" id="GO:0005694">
    <property type="term" value="C:chromosome"/>
    <property type="evidence" value="ECO:0007669"/>
    <property type="project" value="UniProtKB-SubCell"/>
</dbReference>
<reference evidence="45" key="1">
    <citation type="journal article" date="2014" name="PLoS ONE">
        <title>The genome and linkage map of the northern pike (Esox lucius): conserved synteny revealed between the salmonid sister group and the Neoteleostei.</title>
        <authorList>
            <person name="Rondeau E.B."/>
            <person name="Minkley D.R."/>
            <person name="Leong J.S."/>
            <person name="Messmer A.M."/>
            <person name="Jantzen J.R."/>
            <person name="von Schalburg K.R."/>
            <person name="Lemon C."/>
            <person name="Bird N.H."/>
            <person name="Koop B.F."/>
        </authorList>
    </citation>
    <scope>NUCLEOTIDE SEQUENCE</scope>
</reference>
<dbReference type="GO" id="GO:0050568">
    <property type="term" value="F:protein-glutamine glutaminase activity"/>
    <property type="evidence" value="ECO:0007669"/>
    <property type="project" value="UniProtKB-EC"/>
</dbReference>
<evidence type="ECO:0000256" key="34">
    <source>
        <dbReference type="ARBA" id="ARBA00042912"/>
    </source>
</evidence>
<dbReference type="KEGG" id="els:105016687"/>
<proteinExistence type="inferred from homology"/>
<dbReference type="SUPFAM" id="SSF49309">
    <property type="entry name" value="Transglutaminase, two C-terminal domains"/>
    <property type="match status" value="2"/>
</dbReference>
<protein>
    <recommendedName>
        <fullName evidence="28">Protein-glutamine gamma-glutamyltransferase 2</fullName>
        <ecNumber evidence="24">2.3.2.13</ecNumber>
        <ecNumber evidence="27">3.5.1.44</ecNumber>
    </recommendedName>
    <alternativeName>
        <fullName evidence="31">Isopeptidase TGM2</fullName>
    </alternativeName>
    <alternativeName>
        <fullName evidence="33">Protein-glutamine deamidase TGM2</fullName>
    </alternativeName>
    <alternativeName>
        <fullName evidence="32">Protein-glutamine dopaminyltransferase TGM2</fullName>
    </alternativeName>
    <alternativeName>
        <fullName evidence="35">Protein-glutamine histaminyltransferase TGM2</fullName>
    </alternativeName>
    <alternativeName>
        <fullName evidence="36">Protein-glutamine noradrenalinyltransferase TGM2</fullName>
    </alternativeName>
    <alternativeName>
        <fullName evidence="34">Protein-glutamine serotonyltransferase TGM2</fullName>
    </alternativeName>
    <alternativeName>
        <fullName evidence="30">Tissue transglutaminase</fullName>
    </alternativeName>
    <alternativeName>
        <fullName evidence="29">Transglutaminase-2</fullName>
    </alternativeName>
</protein>
<dbReference type="GO" id="GO:0007399">
    <property type="term" value="P:nervous system development"/>
    <property type="evidence" value="ECO:0007669"/>
    <property type="project" value="UniProtKB-ARBA"/>
</dbReference>
<dbReference type="InterPro" id="IPR014756">
    <property type="entry name" value="Ig_E-set"/>
</dbReference>
<feature type="active site" evidence="41">
    <location>
        <position position="279"/>
    </location>
</feature>
<evidence type="ECO:0000256" key="6">
    <source>
        <dbReference type="ARBA" id="ARBA00004514"/>
    </source>
</evidence>
<feature type="binding site" evidence="42">
    <location>
        <position position="403"/>
    </location>
    <ligand>
        <name>Ca(2+)</name>
        <dbReference type="ChEBI" id="CHEBI:29108"/>
    </ligand>
</feature>
<evidence type="ECO:0000256" key="5">
    <source>
        <dbReference type="ARBA" id="ARBA00004498"/>
    </source>
</evidence>
<evidence type="ECO:0000256" key="36">
    <source>
        <dbReference type="ARBA" id="ARBA00043138"/>
    </source>
</evidence>
<keyword evidence="22" id="KW-0539">Nucleus</keyword>
<reference evidence="44" key="4">
    <citation type="submission" date="2025-09" db="UniProtKB">
        <authorList>
            <consortium name="Ensembl"/>
        </authorList>
    </citation>
    <scope>IDENTIFICATION</scope>
</reference>
<evidence type="ECO:0000256" key="15">
    <source>
        <dbReference type="ARBA" id="ARBA00022723"/>
    </source>
</evidence>
<dbReference type="InterPro" id="IPR023608">
    <property type="entry name" value="Transglutaminase_animal"/>
</dbReference>
<comment type="catalytic activity">
    <reaction evidence="38">
        <text>L-glutaminyl-[protein] + histamine = 5-histaminyl-L-glutamyl-[protein] + NH4(+)</text>
        <dbReference type="Rhea" id="RHEA:66564"/>
        <dbReference type="Rhea" id="RHEA-COMP:10207"/>
        <dbReference type="Rhea" id="RHEA-COMP:17056"/>
        <dbReference type="ChEBI" id="CHEBI:28938"/>
        <dbReference type="ChEBI" id="CHEBI:30011"/>
        <dbReference type="ChEBI" id="CHEBI:58432"/>
        <dbReference type="ChEBI" id="CHEBI:167179"/>
    </reaction>
    <physiologicalReaction direction="left-to-right" evidence="38">
        <dbReference type="Rhea" id="RHEA:66565"/>
    </physiologicalReaction>
</comment>
<dbReference type="InterPro" id="IPR038765">
    <property type="entry name" value="Papain-like_cys_pep_sf"/>
</dbReference>
<dbReference type="InterPro" id="IPR013808">
    <property type="entry name" value="Transglutaminase_AS"/>
</dbReference>
<keyword evidence="45" id="KW-1185">Reference proteome</keyword>
<sequence length="703" mass="78558">MSLDVVKVDLNCEKNNRAHNTIDISASRLIVRRGQSFLVRLELRGPFRPTTDVLELTVETGPKPSERLGTRSVFRLSASLGNDSSWMAEVHRDSNLPAGSVTLGITSPANAPVGEYRLSLSVKTSTTAVTGRSLCKLILLFNPWCQEDWVYLPKQEERQEYVMTEHGLVFIGGSRSISSMAWDFGQFEPDIVDICLKMLDMNPKCLRNPPEDFSARCNPIYVSRVVSAMVNTNDDKGVVAGRWSEPYAGGERPTSWHGSVDILRRWYQSNCNPVKYGQCWVFASVMCTVLRCLGIPCRVITNFGSAHDTDKNLTIDKYYSDYGICPESNDSVWNFHVWVEAWMKRPDLSRDSLYDGWQVVDATPQETSNGVFCCGPAPVKAILEGHTDLKYDVDFVFAEVNADQVEWKVFPDGSKTRINTDTSSVGQNISTKAIGIDRRQDITANYKYAEGTEMERIVYNQAVRRGTKPRYSDDTVDNHLQNRLDVSPSIVLLNKPVYGQDIDLKLTLKNDDRVTRTLLIRVNAQAVRINGTISSQIQSQLIEQMILPNQDLAFPILIPFSVYGEKMLESNSVKVSAVVSDKGNPELVRITEQDIVPDTPPFSITANGSAVLYGGEMTAETMFENPLSEYLTDCCITVTGSGLLKQPIESRIPMLKPRQRIRLTWAFTPSRPGLKKLVATFDCGQFRNIKASCNVEVRPAPGA</sequence>
<evidence type="ECO:0000256" key="1">
    <source>
        <dbReference type="ARBA" id="ARBA00004123"/>
    </source>
</evidence>
<dbReference type="GO" id="GO:0005829">
    <property type="term" value="C:cytosol"/>
    <property type="evidence" value="ECO:0007669"/>
    <property type="project" value="UniProtKB-SubCell"/>
</dbReference>
<keyword evidence="10" id="KW-0963">Cytoplasm</keyword>
<keyword evidence="14" id="KW-0808">Transferase</keyword>
<accession>A0A6Q2X2B6</accession>
<evidence type="ECO:0000256" key="31">
    <source>
        <dbReference type="ARBA" id="ARBA00042099"/>
    </source>
</evidence>
<evidence type="ECO:0000256" key="11">
    <source>
        <dbReference type="ARBA" id="ARBA00022525"/>
    </source>
</evidence>
<evidence type="ECO:0000256" key="30">
    <source>
        <dbReference type="ARBA" id="ARBA00041677"/>
    </source>
</evidence>
<dbReference type="GeneTree" id="ENSGT01050000244866"/>
<evidence type="ECO:0000256" key="39">
    <source>
        <dbReference type="ARBA" id="ARBA00048230"/>
    </source>
</evidence>
<evidence type="ECO:0000256" key="17">
    <source>
        <dbReference type="ARBA" id="ARBA00022801"/>
    </source>
</evidence>
<evidence type="ECO:0000256" key="2">
    <source>
        <dbReference type="ARBA" id="ARBA00004173"/>
    </source>
</evidence>
<comment type="catalytic activity">
    <reaction evidence="26">
        <text>L-glutaminyl-[protein] + L-lysyl-[protein] = [protein]-L-lysyl-N(6)-5-L-glutamyl-[protein] + NH4(+)</text>
        <dbReference type="Rhea" id="RHEA:54816"/>
        <dbReference type="Rhea" id="RHEA-COMP:9752"/>
        <dbReference type="Rhea" id="RHEA-COMP:10207"/>
        <dbReference type="Rhea" id="RHEA-COMP:14005"/>
        <dbReference type="ChEBI" id="CHEBI:28938"/>
        <dbReference type="ChEBI" id="CHEBI:29969"/>
        <dbReference type="ChEBI" id="CHEBI:30011"/>
        <dbReference type="ChEBI" id="CHEBI:138370"/>
        <dbReference type="EC" id="2.3.2.13"/>
    </reaction>
    <physiologicalReaction direction="left-to-right" evidence="26">
        <dbReference type="Rhea" id="RHEA:54817"/>
    </physiologicalReaction>
</comment>
<keyword evidence="12" id="KW-0272">Extracellular matrix</keyword>
<dbReference type="InterPro" id="IPR001102">
    <property type="entry name" value="Transglutaminase_N"/>
</dbReference>
<evidence type="ECO:0000256" key="7">
    <source>
        <dbReference type="ARBA" id="ARBA00005968"/>
    </source>
</evidence>
<keyword evidence="23" id="KW-0012">Acyltransferase</keyword>